<proteinExistence type="predicted"/>
<organism evidence="1 2">
    <name type="scientific">Romanomermis culicivorax</name>
    <name type="common">Nematode worm</name>
    <dbReference type="NCBI Taxonomy" id="13658"/>
    <lineage>
        <taxon>Eukaryota</taxon>
        <taxon>Metazoa</taxon>
        <taxon>Ecdysozoa</taxon>
        <taxon>Nematoda</taxon>
        <taxon>Enoplea</taxon>
        <taxon>Dorylaimia</taxon>
        <taxon>Mermithida</taxon>
        <taxon>Mermithoidea</taxon>
        <taxon>Mermithidae</taxon>
        <taxon>Romanomermis</taxon>
    </lineage>
</organism>
<keyword evidence="1" id="KW-1185">Reference proteome</keyword>
<sequence>MIDAAKTKKFSQGAQPQCSDAQVIRWNYAAPFLRFEAINNESVMASDRYEELIKPNRGELQRILHFKYYK</sequence>
<dbReference type="WBParaSite" id="nRc.2.0.1.t24273-RA">
    <property type="protein sequence ID" value="nRc.2.0.1.t24273-RA"/>
    <property type="gene ID" value="nRc.2.0.1.g24273"/>
</dbReference>
<accession>A0A915JCN8</accession>
<evidence type="ECO:0000313" key="2">
    <source>
        <dbReference type="WBParaSite" id="nRc.2.0.1.t24273-RA"/>
    </source>
</evidence>
<dbReference type="AlphaFoldDB" id="A0A915JCN8"/>
<protein>
    <submittedName>
        <fullName evidence="2">Uncharacterized protein</fullName>
    </submittedName>
</protein>
<evidence type="ECO:0000313" key="1">
    <source>
        <dbReference type="Proteomes" id="UP000887565"/>
    </source>
</evidence>
<name>A0A915JCN8_ROMCU</name>
<dbReference type="Proteomes" id="UP000887565">
    <property type="component" value="Unplaced"/>
</dbReference>
<reference evidence="2" key="1">
    <citation type="submission" date="2022-11" db="UniProtKB">
        <authorList>
            <consortium name="WormBaseParasite"/>
        </authorList>
    </citation>
    <scope>IDENTIFICATION</scope>
</reference>